<dbReference type="FunCoup" id="A0A6P8PB31">
    <property type="interactions" value="478"/>
</dbReference>
<evidence type="ECO:0000256" key="14">
    <source>
        <dbReference type="PROSITE-ProRule" id="PRU00042"/>
    </source>
</evidence>
<comment type="subcellular location">
    <subcellularLocation>
        <location evidence="1">Nucleus</location>
    </subcellularLocation>
</comment>
<keyword evidence="7" id="KW-0862">Zinc</keyword>
<keyword evidence="4" id="KW-0479">Metal-binding</keyword>
<evidence type="ECO:0000256" key="1">
    <source>
        <dbReference type="ARBA" id="ARBA00004123"/>
    </source>
</evidence>
<keyword evidence="10" id="KW-0238">DNA-binding</keyword>
<dbReference type="OrthoDB" id="4748970at2759"/>
<dbReference type="SMART" id="SM00355">
    <property type="entry name" value="ZnF_C2H2"/>
    <property type="match status" value="3"/>
</dbReference>
<feature type="region of interest" description="Disordered" evidence="15">
    <location>
        <begin position="305"/>
        <end position="325"/>
    </location>
</feature>
<dbReference type="FunFam" id="3.30.160.60:FF:000237">
    <property type="entry name" value="Krueppel-like factor 2"/>
    <property type="match status" value="1"/>
</dbReference>
<protein>
    <submittedName>
        <fullName evidence="18">Krueppel-like factor 1 isoform X1</fullName>
    </submittedName>
</protein>
<dbReference type="FunFam" id="3.30.160.60:FF:000018">
    <property type="entry name" value="Krueppel-like factor 15"/>
    <property type="match status" value="1"/>
</dbReference>
<comment type="similarity">
    <text evidence="2">Belongs to the krueppel C2H2-type zinc-finger protein family.</text>
</comment>
<keyword evidence="8" id="KW-0832">Ubl conjugation</keyword>
<dbReference type="RefSeq" id="XP_033780979.1">
    <property type="nucleotide sequence ID" value="XM_033925088.1"/>
</dbReference>
<dbReference type="GeneID" id="117350650"/>
<reference evidence="18" key="1">
    <citation type="submission" date="2025-08" db="UniProtKB">
        <authorList>
            <consortium name="RefSeq"/>
        </authorList>
    </citation>
    <scope>IDENTIFICATION</scope>
</reference>
<dbReference type="KEGG" id="gsh:117350650"/>
<feature type="domain" description="C2H2-type" evidence="16">
    <location>
        <begin position="355"/>
        <end position="384"/>
    </location>
</feature>
<dbReference type="PANTHER" id="PTHR23235:SF133">
    <property type="entry name" value="KRUEPPEL-LIKE FACTOR 1"/>
    <property type="match status" value="1"/>
</dbReference>
<evidence type="ECO:0000256" key="13">
    <source>
        <dbReference type="ARBA" id="ARBA00023242"/>
    </source>
</evidence>
<keyword evidence="5" id="KW-0677">Repeat</keyword>
<evidence type="ECO:0000256" key="3">
    <source>
        <dbReference type="ARBA" id="ARBA00022553"/>
    </source>
</evidence>
<proteinExistence type="inferred from homology"/>
<keyword evidence="3" id="KW-0597">Phosphoprotein</keyword>
<dbReference type="PROSITE" id="PS50157">
    <property type="entry name" value="ZINC_FINGER_C2H2_2"/>
    <property type="match status" value="3"/>
</dbReference>
<keyword evidence="12" id="KW-0804">Transcription</keyword>
<evidence type="ECO:0000256" key="12">
    <source>
        <dbReference type="ARBA" id="ARBA00023163"/>
    </source>
</evidence>
<dbReference type="Gene3D" id="3.30.160.60">
    <property type="entry name" value="Classic Zinc Finger"/>
    <property type="match status" value="3"/>
</dbReference>
<gene>
    <name evidence="18" type="primary">KLF1</name>
</gene>
<keyword evidence="6 14" id="KW-0863">Zinc-finger</keyword>
<sequence>MAVADTVLPPVHSLVGFTFFPQKSSEILKLWKVPENTEVVAAQDPSSVSPDQCPSSETESPQVKQEEDDSYWDLDFLFTNFSSSGASPKPQRLAGLAVDNTQEGQDGACEEVYQDFDLRDYSAPEYGFPSSTSLVAELLGDGPVSEPCGGVTGSFGELPNFPPSWVELEAGTTAAGYQLTPLGATSYCLEQKSTALRHQYQVTCGGCFYHADPSRAAMAGVGASPGNVSGSYLKGASYGQFQVPHQVLGGSHSAYNAYQPFFHTALTSPYQAHIQLYRSNAGSQEASSSSSSSYIDLLASSLDTVEKGKPKKSRKSWTRKRTSSHMCSHPGCGKTYTKSSHLKAHLRTHTGEKPYHCTWEGCGWKFARSDELTRHYRKHTGQRPFQCQLCQRAFSRSDHLALHMKRHM</sequence>
<evidence type="ECO:0000256" key="5">
    <source>
        <dbReference type="ARBA" id="ARBA00022737"/>
    </source>
</evidence>
<evidence type="ECO:0000256" key="10">
    <source>
        <dbReference type="ARBA" id="ARBA00023125"/>
    </source>
</evidence>
<evidence type="ECO:0000256" key="11">
    <source>
        <dbReference type="ARBA" id="ARBA00023159"/>
    </source>
</evidence>
<dbReference type="SUPFAM" id="SSF57667">
    <property type="entry name" value="beta-beta-alpha zinc fingers"/>
    <property type="match status" value="2"/>
</dbReference>
<evidence type="ECO:0000256" key="4">
    <source>
        <dbReference type="ARBA" id="ARBA00022723"/>
    </source>
</evidence>
<keyword evidence="17" id="KW-1185">Reference proteome</keyword>
<feature type="compositionally biased region" description="Basic residues" evidence="15">
    <location>
        <begin position="309"/>
        <end position="323"/>
    </location>
</feature>
<keyword evidence="11" id="KW-0010">Activator</keyword>
<dbReference type="Proteomes" id="UP000515159">
    <property type="component" value="Chromosome 16"/>
</dbReference>
<feature type="compositionally biased region" description="Polar residues" evidence="15">
    <location>
        <begin position="44"/>
        <end position="63"/>
    </location>
</feature>
<feature type="domain" description="C2H2-type" evidence="16">
    <location>
        <begin position="325"/>
        <end position="354"/>
    </location>
</feature>
<dbReference type="GO" id="GO:0005634">
    <property type="term" value="C:nucleus"/>
    <property type="evidence" value="ECO:0007669"/>
    <property type="project" value="UniProtKB-SubCell"/>
</dbReference>
<dbReference type="AlphaFoldDB" id="A0A6P8PB31"/>
<evidence type="ECO:0000313" key="18">
    <source>
        <dbReference type="RefSeq" id="XP_033780979.1"/>
    </source>
</evidence>
<dbReference type="PANTHER" id="PTHR23235">
    <property type="entry name" value="KRUEPPEL-LIKE TRANSCRIPTION FACTOR"/>
    <property type="match status" value="1"/>
</dbReference>
<evidence type="ECO:0000256" key="8">
    <source>
        <dbReference type="ARBA" id="ARBA00022843"/>
    </source>
</evidence>
<dbReference type="FunFam" id="3.30.160.60:FF:000707">
    <property type="entry name" value="Putative Krueppel-like factor 1"/>
    <property type="match status" value="1"/>
</dbReference>
<dbReference type="PROSITE" id="PS00028">
    <property type="entry name" value="ZINC_FINGER_C2H2_1"/>
    <property type="match status" value="3"/>
</dbReference>
<keyword evidence="13" id="KW-0539">Nucleus</keyword>
<accession>A0A6P8PB31</accession>
<evidence type="ECO:0000256" key="7">
    <source>
        <dbReference type="ARBA" id="ARBA00022833"/>
    </source>
</evidence>
<dbReference type="InterPro" id="IPR036236">
    <property type="entry name" value="Znf_C2H2_sf"/>
</dbReference>
<dbReference type="InterPro" id="IPR013087">
    <property type="entry name" value="Znf_C2H2_type"/>
</dbReference>
<keyword evidence="9" id="KW-0805">Transcription regulation</keyword>
<evidence type="ECO:0000256" key="6">
    <source>
        <dbReference type="ARBA" id="ARBA00022771"/>
    </source>
</evidence>
<feature type="region of interest" description="Disordered" evidence="15">
    <location>
        <begin position="41"/>
        <end position="66"/>
    </location>
</feature>
<dbReference type="GO" id="GO:0008270">
    <property type="term" value="F:zinc ion binding"/>
    <property type="evidence" value="ECO:0007669"/>
    <property type="project" value="UniProtKB-KW"/>
</dbReference>
<evidence type="ECO:0000256" key="9">
    <source>
        <dbReference type="ARBA" id="ARBA00023015"/>
    </source>
</evidence>
<evidence type="ECO:0000259" key="16">
    <source>
        <dbReference type="PROSITE" id="PS50157"/>
    </source>
</evidence>
<evidence type="ECO:0000313" key="17">
    <source>
        <dbReference type="Proteomes" id="UP000515159"/>
    </source>
</evidence>
<evidence type="ECO:0000256" key="15">
    <source>
        <dbReference type="SAM" id="MobiDB-lite"/>
    </source>
</evidence>
<evidence type="ECO:0000256" key="2">
    <source>
        <dbReference type="ARBA" id="ARBA00006991"/>
    </source>
</evidence>
<name>A0A6P8PB31_GEOSA</name>
<dbReference type="Pfam" id="PF00096">
    <property type="entry name" value="zf-C2H2"/>
    <property type="match status" value="3"/>
</dbReference>
<dbReference type="GO" id="GO:0000981">
    <property type="term" value="F:DNA-binding transcription factor activity, RNA polymerase II-specific"/>
    <property type="evidence" value="ECO:0007669"/>
    <property type="project" value="TreeGrafter"/>
</dbReference>
<dbReference type="GO" id="GO:0000978">
    <property type="term" value="F:RNA polymerase II cis-regulatory region sequence-specific DNA binding"/>
    <property type="evidence" value="ECO:0007669"/>
    <property type="project" value="TreeGrafter"/>
</dbReference>
<dbReference type="InParanoid" id="A0A6P8PB31"/>
<feature type="domain" description="C2H2-type" evidence="16">
    <location>
        <begin position="385"/>
        <end position="408"/>
    </location>
</feature>
<dbReference type="GO" id="GO:0045893">
    <property type="term" value="P:positive regulation of DNA-templated transcription"/>
    <property type="evidence" value="ECO:0007669"/>
    <property type="project" value="UniProtKB-ARBA"/>
</dbReference>
<dbReference type="CTD" id="10661"/>
<organism evidence="17 18">
    <name type="scientific">Geotrypetes seraphini</name>
    <name type="common">Gaboon caecilian</name>
    <name type="synonym">Caecilia seraphini</name>
    <dbReference type="NCBI Taxonomy" id="260995"/>
    <lineage>
        <taxon>Eukaryota</taxon>
        <taxon>Metazoa</taxon>
        <taxon>Chordata</taxon>
        <taxon>Craniata</taxon>
        <taxon>Vertebrata</taxon>
        <taxon>Euteleostomi</taxon>
        <taxon>Amphibia</taxon>
        <taxon>Gymnophiona</taxon>
        <taxon>Geotrypetes</taxon>
    </lineage>
</organism>